<evidence type="ECO:0000313" key="6">
    <source>
        <dbReference type="Proteomes" id="UP000779900"/>
    </source>
</evidence>
<dbReference type="EMBL" id="VGIR01000009">
    <property type="protein sequence ID" value="MBM3330716.1"/>
    <property type="molecule type" value="Genomic_DNA"/>
</dbReference>
<dbReference type="NCBIfam" id="NF033788">
    <property type="entry name" value="HTH_metalloreg"/>
    <property type="match status" value="1"/>
</dbReference>
<organism evidence="5 6">
    <name type="scientific">candidate division WOR-3 bacterium</name>
    <dbReference type="NCBI Taxonomy" id="2052148"/>
    <lineage>
        <taxon>Bacteria</taxon>
        <taxon>Bacteria division WOR-3</taxon>
    </lineage>
</organism>
<dbReference type="PRINTS" id="PR00778">
    <property type="entry name" value="HTHARSR"/>
</dbReference>
<dbReference type="Gene3D" id="1.10.10.10">
    <property type="entry name" value="Winged helix-like DNA-binding domain superfamily/Winged helix DNA-binding domain"/>
    <property type="match status" value="1"/>
</dbReference>
<evidence type="ECO:0000313" key="5">
    <source>
        <dbReference type="EMBL" id="MBM3330716.1"/>
    </source>
</evidence>
<dbReference type="PANTHER" id="PTHR43132:SF2">
    <property type="entry name" value="ARSENICAL RESISTANCE OPERON REPRESSOR ARSR-RELATED"/>
    <property type="match status" value="1"/>
</dbReference>
<dbReference type="PROSITE" id="PS50987">
    <property type="entry name" value="HTH_ARSR_2"/>
    <property type="match status" value="1"/>
</dbReference>
<protein>
    <submittedName>
        <fullName evidence="5">Winged helix-turn-helix transcriptional regulator</fullName>
    </submittedName>
</protein>
<keyword evidence="2" id="KW-0238">DNA-binding</keyword>
<feature type="domain" description="HTH arsR-type" evidence="4">
    <location>
        <begin position="20"/>
        <end position="112"/>
    </location>
</feature>
<reference evidence="5" key="1">
    <citation type="submission" date="2019-03" db="EMBL/GenBank/DDBJ databases">
        <title>Lake Tanganyika Metagenome-Assembled Genomes (MAGs).</title>
        <authorList>
            <person name="Tran P."/>
        </authorList>
    </citation>
    <scope>NUCLEOTIDE SEQUENCE</scope>
    <source>
        <strain evidence="5">K_DeepCast_150m_m2_040</strain>
    </source>
</reference>
<proteinExistence type="predicted"/>
<dbReference type="Pfam" id="PF01022">
    <property type="entry name" value="HTH_5"/>
    <property type="match status" value="1"/>
</dbReference>
<evidence type="ECO:0000256" key="3">
    <source>
        <dbReference type="ARBA" id="ARBA00023163"/>
    </source>
</evidence>
<evidence type="ECO:0000259" key="4">
    <source>
        <dbReference type="PROSITE" id="PS50987"/>
    </source>
</evidence>
<dbReference type="InterPro" id="IPR051011">
    <property type="entry name" value="Metal_resp_trans_reg"/>
</dbReference>
<name>A0A938BP13_UNCW3</name>
<dbReference type="GO" id="GO:0003677">
    <property type="term" value="F:DNA binding"/>
    <property type="evidence" value="ECO:0007669"/>
    <property type="project" value="UniProtKB-KW"/>
</dbReference>
<keyword evidence="3" id="KW-0804">Transcription</keyword>
<keyword evidence="1" id="KW-0805">Transcription regulation</keyword>
<comment type="caution">
    <text evidence="5">The sequence shown here is derived from an EMBL/GenBank/DDBJ whole genome shotgun (WGS) entry which is preliminary data.</text>
</comment>
<dbReference type="GO" id="GO:0003700">
    <property type="term" value="F:DNA-binding transcription factor activity"/>
    <property type="evidence" value="ECO:0007669"/>
    <property type="project" value="InterPro"/>
</dbReference>
<dbReference type="InterPro" id="IPR036390">
    <property type="entry name" value="WH_DNA-bd_sf"/>
</dbReference>
<evidence type="ECO:0000256" key="2">
    <source>
        <dbReference type="ARBA" id="ARBA00023125"/>
    </source>
</evidence>
<accession>A0A938BP13</accession>
<dbReference type="SUPFAM" id="SSF46785">
    <property type="entry name" value="Winged helix' DNA-binding domain"/>
    <property type="match status" value="1"/>
</dbReference>
<sequence>MKRESHTGRRASKSYIESCIDRDGAERLARTFKALGHPMRLQLVAGLMKQECNVKHMTECLGVAQATVSQQLAVLRAAEVVTYERKGNQVCYRVTSPWLRQLVSTVAKAQKE</sequence>
<dbReference type="SMART" id="SM00418">
    <property type="entry name" value="HTH_ARSR"/>
    <property type="match status" value="1"/>
</dbReference>
<dbReference type="AlphaFoldDB" id="A0A938BP13"/>
<dbReference type="PANTHER" id="PTHR43132">
    <property type="entry name" value="ARSENICAL RESISTANCE OPERON REPRESSOR ARSR-RELATED"/>
    <property type="match status" value="1"/>
</dbReference>
<evidence type="ECO:0000256" key="1">
    <source>
        <dbReference type="ARBA" id="ARBA00023015"/>
    </source>
</evidence>
<dbReference type="CDD" id="cd00090">
    <property type="entry name" value="HTH_ARSR"/>
    <property type="match status" value="1"/>
</dbReference>
<dbReference type="Proteomes" id="UP000779900">
    <property type="component" value="Unassembled WGS sequence"/>
</dbReference>
<gene>
    <name evidence="5" type="ORF">FJY68_02550</name>
</gene>
<dbReference type="InterPro" id="IPR011991">
    <property type="entry name" value="ArsR-like_HTH"/>
</dbReference>
<dbReference type="InterPro" id="IPR001845">
    <property type="entry name" value="HTH_ArsR_DNA-bd_dom"/>
</dbReference>
<dbReference type="InterPro" id="IPR036388">
    <property type="entry name" value="WH-like_DNA-bd_sf"/>
</dbReference>